<organism evidence="1 2">
    <name type="scientific">Faecalibacterium hominis</name>
    <name type="common">ex Afrizal et al. 2022</name>
    <dbReference type="NCBI Taxonomy" id="2881265"/>
    <lineage>
        <taxon>Bacteria</taxon>
        <taxon>Bacillati</taxon>
        <taxon>Bacillota</taxon>
        <taxon>Clostridia</taxon>
        <taxon>Eubacteriales</taxon>
        <taxon>Oscillospiraceae</taxon>
        <taxon>Faecalibacterium</taxon>
    </lineage>
</organism>
<dbReference type="RefSeq" id="WP_227622481.1">
    <property type="nucleotide sequence ID" value="NZ_JAJEQO010000006.1"/>
</dbReference>
<dbReference type="PANTHER" id="PTHR43235:SF1">
    <property type="entry name" value="GLUTAMINE AMIDOTRANSFERASE PB2B2.05-RELATED"/>
    <property type="match status" value="1"/>
</dbReference>
<dbReference type="InterPro" id="IPR044668">
    <property type="entry name" value="PuuD-like"/>
</dbReference>
<dbReference type="Proteomes" id="UP001199236">
    <property type="component" value="Unassembled WGS sequence"/>
</dbReference>
<keyword evidence="2" id="KW-1185">Reference proteome</keyword>
<dbReference type="PROSITE" id="PS51273">
    <property type="entry name" value="GATASE_TYPE_1"/>
    <property type="match status" value="1"/>
</dbReference>
<dbReference type="Gene3D" id="3.40.50.880">
    <property type="match status" value="1"/>
</dbReference>
<dbReference type="PANTHER" id="PTHR43235">
    <property type="entry name" value="GLUTAMINE AMIDOTRANSFERASE PB2B2.05-RELATED"/>
    <property type="match status" value="1"/>
</dbReference>
<dbReference type="EMBL" id="JAJEQO010000006">
    <property type="protein sequence ID" value="MCC2213042.1"/>
    <property type="molecule type" value="Genomic_DNA"/>
</dbReference>
<comment type="caution">
    <text evidence="1">The sequence shown here is derived from an EMBL/GenBank/DDBJ whole genome shotgun (WGS) entry which is preliminary data.</text>
</comment>
<name>A0ABS8FGG0_9FIRM</name>
<protein>
    <submittedName>
        <fullName evidence="1">Gamma-glutamyl-gamma-aminobutyrate hydrolase family protein</fullName>
    </submittedName>
</protein>
<dbReference type="InterPro" id="IPR029062">
    <property type="entry name" value="Class_I_gatase-like"/>
</dbReference>
<evidence type="ECO:0000313" key="1">
    <source>
        <dbReference type="EMBL" id="MCC2213042.1"/>
    </source>
</evidence>
<accession>A0ABS8FGG0</accession>
<proteinExistence type="predicted"/>
<sequence length="192" mass="21202">MSAAITIAMPRMVPNQLLAEAHAKYPESLARAGAEMRWIELDDPEKAVQDALACDGLLLPGGGDIDPKFYGQERIPACGEPNVLRDTAEPLLLRAFLAADKPVLAICRGIQLMNVALGGDLYQDIKPFEHVPHNDHWGKIHTVTVRRDTLLSRILGQDTVLVNSQHHQAVDKVAQGLVLYREEEAREAAWET</sequence>
<dbReference type="GO" id="GO:0016787">
    <property type="term" value="F:hydrolase activity"/>
    <property type="evidence" value="ECO:0007669"/>
    <property type="project" value="UniProtKB-KW"/>
</dbReference>
<evidence type="ECO:0000313" key="2">
    <source>
        <dbReference type="Proteomes" id="UP001199236"/>
    </source>
</evidence>
<keyword evidence="1" id="KW-0378">Hydrolase</keyword>
<dbReference type="Pfam" id="PF07722">
    <property type="entry name" value="Peptidase_C26"/>
    <property type="match status" value="1"/>
</dbReference>
<dbReference type="InterPro" id="IPR011697">
    <property type="entry name" value="Peptidase_C26"/>
</dbReference>
<reference evidence="1 2" key="1">
    <citation type="submission" date="2021-10" db="EMBL/GenBank/DDBJ databases">
        <title>Anaerobic single-cell dispensing facilitates the cultivation of human gut bacteria.</title>
        <authorList>
            <person name="Afrizal A."/>
        </authorList>
    </citation>
    <scope>NUCLEOTIDE SEQUENCE [LARGE SCALE GENOMIC DNA]</scope>
    <source>
        <strain evidence="1 2">CLA-AA-H223</strain>
    </source>
</reference>
<gene>
    <name evidence="1" type="ORF">LKD34_06005</name>
</gene>
<feature type="non-terminal residue" evidence="1">
    <location>
        <position position="192"/>
    </location>
</feature>
<dbReference type="SUPFAM" id="SSF52317">
    <property type="entry name" value="Class I glutamine amidotransferase-like"/>
    <property type="match status" value="1"/>
</dbReference>